<reference evidence="1" key="3">
    <citation type="submission" date="2023-05" db="EMBL/GenBank/DDBJ databases">
        <authorList>
            <person name="Smith C.H."/>
        </authorList>
    </citation>
    <scope>NUCLEOTIDE SEQUENCE</scope>
    <source>
        <strain evidence="1">CHS0354</strain>
        <tissue evidence="1">Mantle</tissue>
    </source>
</reference>
<protein>
    <submittedName>
        <fullName evidence="1">Uncharacterized protein</fullName>
    </submittedName>
</protein>
<evidence type="ECO:0000313" key="2">
    <source>
        <dbReference type="Proteomes" id="UP001195483"/>
    </source>
</evidence>
<reference evidence="1" key="1">
    <citation type="journal article" date="2021" name="Genome Biol. Evol.">
        <title>A High-Quality Reference Genome for a Parasitic Bivalve with Doubly Uniparental Inheritance (Bivalvia: Unionida).</title>
        <authorList>
            <person name="Smith C.H."/>
        </authorList>
    </citation>
    <scope>NUCLEOTIDE SEQUENCE</scope>
    <source>
        <strain evidence="1">CHS0354</strain>
    </source>
</reference>
<proteinExistence type="predicted"/>
<accession>A0AAE0S5G8</accession>
<reference evidence="1" key="2">
    <citation type="journal article" date="2021" name="Genome Biol. Evol.">
        <title>Developing a high-quality reference genome for a parasitic bivalve with doubly uniparental inheritance (Bivalvia: Unionida).</title>
        <authorList>
            <person name="Smith C.H."/>
        </authorList>
    </citation>
    <scope>NUCLEOTIDE SEQUENCE</scope>
    <source>
        <strain evidence="1">CHS0354</strain>
        <tissue evidence="1">Mantle</tissue>
    </source>
</reference>
<keyword evidence="2" id="KW-1185">Reference proteome</keyword>
<sequence length="107" mass="12404">MKLYKTVHFETQNANGRIRMMLNRKPHVSRLEETTQPKPAGCLYTKFDIAKSINSLSHKTKPCICENLRHLRLSPTHDFEKGSQLLWNGVQRSLNNKLTLIPVMPYV</sequence>
<evidence type="ECO:0000313" key="1">
    <source>
        <dbReference type="EMBL" id="KAK3585656.1"/>
    </source>
</evidence>
<name>A0AAE0S5G8_9BIVA</name>
<dbReference type="EMBL" id="JAEAOA010000333">
    <property type="protein sequence ID" value="KAK3585656.1"/>
    <property type="molecule type" value="Genomic_DNA"/>
</dbReference>
<dbReference type="Proteomes" id="UP001195483">
    <property type="component" value="Unassembled WGS sequence"/>
</dbReference>
<organism evidence="1 2">
    <name type="scientific">Potamilus streckersoni</name>
    <dbReference type="NCBI Taxonomy" id="2493646"/>
    <lineage>
        <taxon>Eukaryota</taxon>
        <taxon>Metazoa</taxon>
        <taxon>Spiralia</taxon>
        <taxon>Lophotrochozoa</taxon>
        <taxon>Mollusca</taxon>
        <taxon>Bivalvia</taxon>
        <taxon>Autobranchia</taxon>
        <taxon>Heteroconchia</taxon>
        <taxon>Palaeoheterodonta</taxon>
        <taxon>Unionida</taxon>
        <taxon>Unionoidea</taxon>
        <taxon>Unionidae</taxon>
        <taxon>Ambleminae</taxon>
        <taxon>Lampsilini</taxon>
        <taxon>Potamilus</taxon>
    </lineage>
</organism>
<gene>
    <name evidence="1" type="ORF">CHS0354_004581</name>
</gene>
<dbReference type="AlphaFoldDB" id="A0AAE0S5G8"/>
<comment type="caution">
    <text evidence="1">The sequence shown here is derived from an EMBL/GenBank/DDBJ whole genome shotgun (WGS) entry which is preliminary data.</text>
</comment>